<evidence type="ECO:0000256" key="8">
    <source>
        <dbReference type="ARBA" id="ARBA00023170"/>
    </source>
</evidence>
<evidence type="ECO:0000256" key="10">
    <source>
        <dbReference type="ARBA" id="ARBA00023319"/>
    </source>
</evidence>
<evidence type="ECO:0000256" key="1">
    <source>
        <dbReference type="ARBA" id="ARBA00004251"/>
    </source>
</evidence>
<dbReference type="InterPro" id="IPR036179">
    <property type="entry name" value="Ig-like_dom_sf"/>
</dbReference>
<keyword evidence="3 12" id="KW-0812">Transmembrane</keyword>
<dbReference type="PANTHER" id="PTHR25466:SF14">
    <property type="entry name" value="BUTYROPHILIN SUBFAMILY 2 MEMBER A2-LIKE-RELATED"/>
    <property type="match status" value="1"/>
</dbReference>
<feature type="region of interest" description="Disordered" evidence="11">
    <location>
        <begin position="253"/>
        <end position="278"/>
    </location>
</feature>
<evidence type="ECO:0000259" key="14">
    <source>
        <dbReference type="PROSITE" id="PS50835"/>
    </source>
</evidence>
<dbReference type="InterPro" id="IPR003599">
    <property type="entry name" value="Ig_sub"/>
</dbReference>
<keyword evidence="16" id="KW-1185">Reference proteome</keyword>
<dbReference type="PANTHER" id="PTHR25466">
    <property type="entry name" value="T-LYMPHOCYTE ACTIVATION ANTIGEN"/>
    <property type="match status" value="1"/>
</dbReference>
<dbReference type="EMBL" id="JAIZAY010000013">
    <property type="protein sequence ID" value="KAJ8030538.1"/>
    <property type="molecule type" value="Genomic_DNA"/>
</dbReference>
<organism evidence="15 16">
    <name type="scientific">Holothuria leucospilota</name>
    <name type="common">Black long sea cucumber</name>
    <name type="synonym">Mertensiothuria leucospilota</name>
    <dbReference type="NCBI Taxonomy" id="206669"/>
    <lineage>
        <taxon>Eukaryota</taxon>
        <taxon>Metazoa</taxon>
        <taxon>Echinodermata</taxon>
        <taxon>Eleutherozoa</taxon>
        <taxon>Echinozoa</taxon>
        <taxon>Holothuroidea</taxon>
        <taxon>Aspidochirotacea</taxon>
        <taxon>Aspidochirotida</taxon>
        <taxon>Holothuriidae</taxon>
        <taxon>Holothuria</taxon>
    </lineage>
</organism>
<keyword evidence="10" id="KW-0393">Immunoglobulin domain</keyword>
<evidence type="ECO:0000313" key="16">
    <source>
        <dbReference type="Proteomes" id="UP001152320"/>
    </source>
</evidence>
<evidence type="ECO:0000313" key="15">
    <source>
        <dbReference type="EMBL" id="KAJ8030538.1"/>
    </source>
</evidence>
<dbReference type="CDD" id="cd00096">
    <property type="entry name" value="Ig"/>
    <property type="match status" value="1"/>
</dbReference>
<name>A0A9Q1H2E3_HOLLE</name>
<sequence length="481" mass="53079">MDFINMLMLRYCFVVVSLSSWTSSFSVEMGLSKGFQEYAAVFFPGPTVSLQCAVYGVNIDSTNTTIYLNDVPIFESGAQSKMIDGILLTHKSKENTVSLQMTNLTLEHCGEYTCRVESDDGIIQEDSYFLNVVSDSPKCTTKVDQTEENSFQLFCYSKSYPNGTYFMWEKVSLDGSVTSLADYIPQNLATKSVSNVTVDKGISEIYKCSVSTFITLSAMAIVQGSCSFNFSQALGSFQQHETCGGPISNLDPTQSVRHSQQTTAPWPSTSLPTSPTSVNENVQGGPSGIIFIGIPCIILCVIAVLIITCFVMNRKSQKYNDDSLTTTEGIGGYQAGYMTSISFVHVPLDQNKLTDGYSAEYEESNGNSQPHIYNEVEKDTNLNSVFGDCNEPSNVATRPYEITDLYSGEIERSRSYTSVTRSTSSSNKGNVNIAYEDVDRDRTCGEIVHIVYEVYDQPKVQETPFAVLDLDGEKDLDEENN</sequence>
<dbReference type="InterPro" id="IPR051713">
    <property type="entry name" value="T-cell_Activation_Regulation"/>
</dbReference>
<keyword evidence="2" id="KW-1003">Cell membrane</keyword>
<feature type="signal peptide" evidence="13">
    <location>
        <begin position="1"/>
        <end position="24"/>
    </location>
</feature>
<dbReference type="OrthoDB" id="10677302at2759"/>
<comment type="subcellular location">
    <subcellularLocation>
        <location evidence="1">Cell membrane</location>
        <topology evidence="1">Single-pass type I membrane protein</topology>
    </subcellularLocation>
</comment>
<keyword evidence="8" id="KW-0675">Receptor</keyword>
<feature type="compositionally biased region" description="Low complexity" evidence="11">
    <location>
        <begin position="262"/>
        <end position="277"/>
    </location>
</feature>
<proteinExistence type="predicted"/>
<dbReference type="SMART" id="SM00409">
    <property type="entry name" value="IG"/>
    <property type="match status" value="1"/>
</dbReference>
<dbReference type="SUPFAM" id="SSF48726">
    <property type="entry name" value="Immunoglobulin"/>
    <property type="match status" value="1"/>
</dbReference>
<keyword evidence="6 12" id="KW-0472">Membrane</keyword>
<evidence type="ECO:0000256" key="4">
    <source>
        <dbReference type="ARBA" id="ARBA00022729"/>
    </source>
</evidence>
<dbReference type="InterPro" id="IPR013783">
    <property type="entry name" value="Ig-like_fold"/>
</dbReference>
<accession>A0A9Q1H2E3</accession>
<evidence type="ECO:0000256" key="12">
    <source>
        <dbReference type="SAM" id="Phobius"/>
    </source>
</evidence>
<dbReference type="Proteomes" id="UP001152320">
    <property type="component" value="Chromosome 13"/>
</dbReference>
<gene>
    <name evidence="15" type="ORF">HOLleu_26989</name>
</gene>
<evidence type="ECO:0000256" key="2">
    <source>
        <dbReference type="ARBA" id="ARBA00022475"/>
    </source>
</evidence>
<evidence type="ECO:0000256" key="13">
    <source>
        <dbReference type="SAM" id="SignalP"/>
    </source>
</evidence>
<keyword evidence="4 13" id="KW-0732">Signal</keyword>
<evidence type="ECO:0000256" key="11">
    <source>
        <dbReference type="SAM" id="MobiDB-lite"/>
    </source>
</evidence>
<evidence type="ECO:0000256" key="6">
    <source>
        <dbReference type="ARBA" id="ARBA00023136"/>
    </source>
</evidence>
<evidence type="ECO:0000256" key="9">
    <source>
        <dbReference type="ARBA" id="ARBA00023180"/>
    </source>
</evidence>
<protein>
    <recommendedName>
        <fullName evidence="14">Ig-like domain-containing protein</fullName>
    </recommendedName>
</protein>
<keyword evidence="5 12" id="KW-1133">Transmembrane helix</keyword>
<dbReference type="PROSITE" id="PS50835">
    <property type="entry name" value="IG_LIKE"/>
    <property type="match status" value="1"/>
</dbReference>
<dbReference type="GO" id="GO:0009897">
    <property type="term" value="C:external side of plasma membrane"/>
    <property type="evidence" value="ECO:0007669"/>
    <property type="project" value="TreeGrafter"/>
</dbReference>
<dbReference type="Gene3D" id="2.60.40.10">
    <property type="entry name" value="Immunoglobulins"/>
    <property type="match status" value="1"/>
</dbReference>
<dbReference type="AlphaFoldDB" id="A0A9Q1H2E3"/>
<evidence type="ECO:0000256" key="5">
    <source>
        <dbReference type="ARBA" id="ARBA00022989"/>
    </source>
</evidence>
<evidence type="ECO:0000256" key="3">
    <source>
        <dbReference type="ARBA" id="ARBA00022692"/>
    </source>
</evidence>
<comment type="caution">
    <text evidence="15">The sequence shown here is derived from an EMBL/GenBank/DDBJ whole genome shotgun (WGS) entry which is preliminary data.</text>
</comment>
<dbReference type="GO" id="GO:0006955">
    <property type="term" value="P:immune response"/>
    <property type="evidence" value="ECO:0007669"/>
    <property type="project" value="TreeGrafter"/>
</dbReference>
<dbReference type="GO" id="GO:0071222">
    <property type="term" value="P:cellular response to lipopolysaccharide"/>
    <property type="evidence" value="ECO:0007669"/>
    <property type="project" value="TreeGrafter"/>
</dbReference>
<keyword evidence="9" id="KW-0325">Glycoprotein</keyword>
<feature type="domain" description="Ig-like" evidence="14">
    <location>
        <begin position="45"/>
        <end position="124"/>
    </location>
</feature>
<feature type="transmembrane region" description="Helical" evidence="12">
    <location>
        <begin position="289"/>
        <end position="311"/>
    </location>
</feature>
<keyword evidence="7" id="KW-1015">Disulfide bond</keyword>
<reference evidence="15" key="1">
    <citation type="submission" date="2021-10" db="EMBL/GenBank/DDBJ databases">
        <title>Tropical sea cucumber genome reveals ecological adaptation and Cuvierian tubules defense mechanism.</title>
        <authorList>
            <person name="Chen T."/>
        </authorList>
    </citation>
    <scope>NUCLEOTIDE SEQUENCE</scope>
    <source>
        <strain evidence="15">Nanhai2018</strain>
        <tissue evidence="15">Muscle</tissue>
    </source>
</reference>
<dbReference type="InterPro" id="IPR007110">
    <property type="entry name" value="Ig-like_dom"/>
</dbReference>
<dbReference type="GO" id="GO:0007166">
    <property type="term" value="P:cell surface receptor signaling pathway"/>
    <property type="evidence" value="ECO:0007669"/>
    <property type="project" value="TreeGrafter"/>
</dbReference>
<evidence type="ECO:0000256" key="7">
    <source>
        <dbReference type="ARBA" id="ARBA00023157"/>
    </source>
</evidence>
<feature type="chain" id="PRO_5040388480" description="Ig-like domain-containing protein" evidence="13">
    <location>
        <begin position="25"/>
        <end position="481"/>
    </location>
</feature>